<dbReference type="Proteomes" id="UP001589887">
    <property type="component" value="Unassembled WGS sequence"/>
</dbReference>
<dbReference type="InterPro" id="IPR050966">
    <property type="entry name" value="Glutamyl_endopeptidase"/>
</dbReference>
<dbReference type="PANTHER" id="PTHR15462:SF8">
    <property type="entry name" value="SERINE PROTEASE"/>
    <property type="match status" value="1"/>
</dbReference>
<dbReference type="InterPro" id="IPR009003">
    <property type="entry name" value="Peptidase_S1_PA"/>
</dbReference>
<sequence>MRHVSQLRALSAVAVLLVIPVYGDREAGSAGTTVTAPATAANARVGALFDGGLDGDHFCTASVVHSAGHDVIVTAAHCLDDRGDAVFVPGYRDGQAPYGTWPVKDTYTDDAWQEDQSEDDDVAFAVLGPGSLTGAQVEDVVGAARLTVNAPADGRVTVVGYPGDADTPQSCTTRSTPFGDTQQRVECPGYPGGTSGSPWAAADGSVVGVIGGYEEGGDDPDVSYSVRFGGTVGALYQLVTDQKASCVSGRQGNSPSRGAAFG</sequence>
<gene>
    <name evidence="2" type="ORF">ACFH04_25640</name>
</gene>
<comment type="caution">
    <text evidence="2">The sequence shown here is derived from an EMBL/GenBank/DDBJ whole genome shotgun (WGS) entry which is preliminary data.</text>
</comment>
<dbReference type="Pfam" id="PF13365">
    <property type="entry name" value="Trypsin_2"/>
    <property type="match status" value="1"/>
</dbReference>
<evidence type="ECO:0000256" key="1">
    <source>
        <dbReference type="ARBA" id="ARBA00022729"/>
    </source>
</evidence>
<dbReference type="SUPFAM" id="SSF50494">
    <property type="entry name" value="Trypsin-like serine proteases"/>
    <property type="match status" value="1"/>
</dbReference>
<dbReference type="EMBL" id="JBHMQV010000009">
    <property type="protein sequence ID" value="MFC0847075.1"/>
    <property type="molecule type" value="Genomic_DNA"/>
</dbReference>
<keyword evidence="2" id="KW-0378">Hydrolase</keyword>
<dbReference type="EC" id="3.4.21.-" evidence="2"/>
<dbReference type="RefSeq" id="WP_394322059.1">
    <property type="nucleotide sequence ID" value="NZ_JBHMQV010000009.1"/>
</dbReference>
<organism evidence="2 3">
    <name type="scientific">Streptomyces noboritoensis</name>
    <dbReference type="NCBI Taxonomy" id="67337"/>
    <lineage>
        <taxon>Bacteria</taxon>
        <taxon>Bacillati</taxon>
        <taxon>Actinomycetota</taxon>
        <taxon>Actinomycetes</taxon>
        <taxon>Kitasatosporales</taxon>
        <taxon>Streptomycetaceae</taxon>
        <taxon>Streptomyces</taxon>
    </lineage>
</organism>
<evidence type="ECO:0000313" key="2">
    <source>
        <dbReference type="EMBL" id="MFC0847075.1"/>
    </source>
</evidence>
<keyword evidence="3" id="KW-1185">Reference proteome</keyword>
<proteinExistence type="predicted"/>
<dbReference type="GO" id="GO:0016787">
    <property type="term" value="F:hydrolase activity"/>
    <property type="evidence" value="ECO:0007669"/>
    <property type="project" value="UniProtKB-KW"/>
</dbReference>
<dbReference type="Gene3D" id="2.40.10.10">
    <property type="entry name" value="Trypsin-like serine proteases"/>
    <property type="match status" value="2"/>
</dbReference>
<evidence type="ECO:0000313" key="3">
    <source>
        <dbReference type="Proteomes" id="UP001589887"/>
    </source>
</evidence>
<protein>
    <submittedName>
        <fullName evidence="2">Trypsin-like serine peptidase</fullName>
        <ecNumber evidence="2">3.4.21.-</ecNumber>
    </submittedName>
</protein>
<dbReference type="InterPro" id="IPR018114">
    <property type="entry name" value="TRYPSIN_HIS"/>
</dbReference>
<keyword evidence="1" id="KW-0732">Signal</keyword>
<reference evidence="2 3" key="1">
    <citation type="submission" date="2024-09" db="EMBL/GenBank/DDBJ databases">
        <authorList>
            <person name="Sun Q."/>
            <person name="Mori K."/>
        </authorList>
    </citation>
    <scope>NUCLEOTIDE SEQUENCE [LARGE SCALE GENOMIC DNA]</scope>
    <source>
        <strain evidence="2 3">JCM 4557</strain>
    </source>
</reference>
<dbReference type="PANTHER" id="PTHR15462">
    <property type="entry name" value="SERINE PROTEASE"/>
    <property type="match status" value="1"/>
</dbReference>
<name>A0ABV6TMR4_9ACTN</name>
<accession>A0ABV6TMR4</accession>
<dbReference type="InterPro" id="IPR043504">
    <property type="entry name" value="Peptidase_S1_PA_chymotrypsin"/>
</dbReference>
<dbReference type="PROSITE" id="PS00134">
    <property type="entry name" value="TRYPSIN_HIS"/>
    <property type="match status" value="1"/>
</dbReference>